<keyword evidence="9" id="KW-1185">Reference proteome</keyword>
<evidence type="ECO:0000313" key="8">
    <source>
        <dbReference type="EnsemblMetazoa" id="CJA10191.1"/>
    </source>
</evidence>
<keyword evidence="6" id="KW-0653">Protein transport</keyword>
<evidence type="ECO:0000313" key="9">
    <source>
        <dbReference type="Proteomes" id="UP000005237"/>
    </source>
</evidence>
<dbReference type="Pfam" id="PF25574">
    <property type="entry name" value="TPR_IMB1"/>
    <property type="match status" value="1"/>
</dbReference>
<keyword evidence="4" id="KW-0963">Cytoplasm</keyword>
<dbReference type="GO" id="GO:0005737">
    <property type="term" value="C:cytoplasm"/>
    <property type="evidence" value="ECO:0007669"/>
    <property type="project" value="UniProtKB-SubCell"/>
</dbReference>
<comment type="similarity">
    <text evidence="2">Belongs to the importin beta family. Importin beta-1 subfamily.</text>
</comment>
<evidence type="ECO:0000256" key="3">
    <source>
        <dbReference type="ARBA" id="ARBA00022448"/>
    </source>
</evidence>
<reference evidence="9" key="1">
    <citation type="submission" date="2010-08" db="EMBL/GenBank/DDBJ databases">
        <authorList>
            <consortium name="Caenorhabditis japonica Sequencing Consortium"/>
            <person name="Wilson R.K."/>
        </authorList>
    </citation>
    <scope>NUCLEOTIDE SEQUENCE [LARGE SCALE GENOMIC DNA]</scope>
    <source>
        <strain evidence="9">DF5081</strain>
    </source>
</reference>
<dbReference type="InterPro" id="IPR016024">
    <property type="entry name" value="ARM-type_fold"/>
</dbReference>
<evidence type="ECO:0000256" key="2">
    <source>
        <dbReference type="ARBA" id="ARBA00010907"/>
    </source>
</evidence>
<dbReference type="Proteomes" id="UP000005237">
    <property type="component" value="Unassembled WGS sequence"/>
</dbReference>
<evidence type="ECO:0000259" key="7">
    <source>
        <dbReference type="Pfam" id="PF25574"/>
    </source>
</evidence>
<dbReference type="Pfam" id="PF13513">
    <property type="entry name" value="HEAT_EZ"/>
    <property type="match status" value="1"/>
</dbReference>
<keyword evidence="3" id="KW-0813">Transport</keyword>
<feature type="domain" description="Importin subunit beta-1/Transportin-1-like TPR repeats" evidence="7">
    <location>
        <begin position="397"/>
        <end position="650"/>
    </location>
</feature>
<evidence type="ECO:0000256" key="5">
    <source>
        <dbReference type="ARBA" id="ARBA00022737"/>
    </source>
</evidence>
<reference evidence="8" key="2">
    <citation type="submission" date="2022-06" db="UniProtKB">
        <authorList>
            <consortium name="EnsemblMetazoa"/>
        </authorList>
    </citation>
    <scope>IDENTIFICATION</scope>
    <source>
        <strain evidence="8">DF5081</strain>
    </source>
</reference>
<dbReference type="InterPro" id="IPR011989">
    <property type="entry name" value="ARM-like"/>
</dbReference>
<evidence type="ECO:0000256" key="1">
    <source>
        <dbReference type="ARBA" id="ARBA00004496"/>
    </source>
</evidence>
<dbReference type="EnsemblMetazoa" id="CJA10191.1">
    <property type="protein sequence ID" value="CJA10191.1"/>
    <property type="gene ID" value="WBGene00129395"/>
</dbReference>
<dbReference type="AlphaFoldDB" id="A0A8R1DTA6"/>
<evidence type="ECO:0000256" key="6">
    <source>
        <dbReference type="ARBA" id="ARBA00022927"/>
    </source>
</evidence>
<comment type="subcellular location">
    <subcellularLocation>
        <location evidence="1">Cytoplasm</location>
    </subcellularLocation>
</comment>
<name>A0A8R1DTA6_CAEJA</name>
<organism evidence="8 9">
    <name type="scientific">Caenorhabditis japonica</name>
    <dbReference type="NCBI Taxonomy" id="281687"/>
    <lineage>
        <taxon>Eukaryota</taxon>
        <taxon>Metazoa</taxon>
        <taxon>Ecdysozoa</taxon>
        <taxon>Nematoda</taxon>
        <taxon>Chromadorea</taxon>
        <taxon>Rhabditida</taxon>
        <taxon>Rhabditina</taxon>
        <taxon>Rhabditomorpha</taxon>
        <taxon>Rhabditoidea</taxon>
        <taxon>Rhabditidae</taxon>
        <taxon>Peloderinae</taxon>
        <taxon>Caenorhabditis</taxon>
    </lineage>
</organism>
<dbReference type="GO" id="GO:0006606">
    <property type="term" value="P:protein import into nucleus"/>
    <property type="evidence" value="ECO:0007669"/>
    <property type="project" value="InterPro"/>
</dbReference>
<dbReference type="InterPro" id="IPR040122">
    <property type="entry name" value="Importin_beta"/>
</dbReference>
<dbReference type="PANTHER" id="PTHR10527">
    <property type="entry name" value="IMPORTIN BETA"/>
    <property type="match status" value="1"/>
</dbReference>
<keyword evidence="5" id="KW-0677">Repeat</keyword>
<dbReference type="FunFam" id="1.25.10.10:FF:000027">
    <property type="entry name" value="Importin subunit beta-1"/>
    <property type="match status" value="1"/>
</dbReference>
<dbReference type="InterPro" id="IPR058584">
    <property type="entry name" value="IMB1_TNPO1-like_TPR"/>
</dbReference>
<proteinExistence type="inferred from homology"/>
<accession>A0A8R1DTA6</accession>
<sequence length="706" mass="77820">MGDYIHLMGGYIGKLTAVLLQNFRWLRLTGTVREEVKRNVTGTLGTEPSRPSIAAQCVAAIACAELPQNLWPDVISLLKTNVTTPTSSEMLKESSLETIGYICQDIDARALDGRANDVLTAIVHGMRPEEVSANVRLAATTALLNSLEFTKTNFENEAERNIIMQVVCESTNSSEQRVKVASLQCLVRIMQLYYDHMLTYMQTALFQITLNAMKSDEAEVSMQGMEFWSTVAEEEFDLALDYEDAVERGETNAKCNSLRFMEQAAAHVVPVLLEAMAHHDDGDDEDEWTPAKAAGVCLMLAAQCVRDDIVNHVIPFFKHFQNPDWKYKEAAIMAFGSILDGPDPKKLTPMAKEALPQIVSAMSDNNVNVRDTAAWALGRVIDTCPELASDSKLLETVLPALSNGLHQEPRVANNVCWALVSLVKASYDSAVAAGTDASGQPETFSLSPVFEAMISELIKITERADGNQSNLRITAYEALMELIKHSPQDCYQAVRNTTVVILKKLESLLQMENQAASEADKAQVRDLQAMLCATLQSVTRKMQPADIPDVGEHIMTGLLQIMARATATKSNAVMEEALLAVACLAEHLGKGFDRYMAVLKPYLLGSLTNVEETQVCAAAVGLVTDLSRALEAGILPHMDDLVEKLILCLQVFSNIDNKPDLASIRIFSYLFDVKMYCWPAKMVKRAPLNSKLCNFHFGLQIISFHV</sequence>
<evidence type="ECO:0000256" key="4">
    <source>
        <dbReference type="ARBA" id="ARBA00022490"/>
    </source>
</evidence>
<dbReference type="SUPFAM" id="SSF48371">
    <property type="entry name" value="ARM repeat"/>
    <property type="match status" value="1"/>
</dbReference>
<dbReference type="Gene3D" id="1.25.10.10">
    <property type="entry name" value="Leucine-rich Repeat Variant"/>
    <property type="match status" value="1"/>
</dbReference>
<protein>
    <recommendedName>
        <fullName evidence="7">Importin subunit beta-1/Transportin-1-like TPR repeats domain-containing protein</fullName>
    </recommendedName>
</protein>